<keyword evidence="3" id="KW-1185">Reference proteome</keyword>
<comment type="caution">
    <text evidence="2">The sequence shown here is derived from an EMBL/GenBank/DDBJ whole genome shotgun (WGS) entry which is preliminary data.</text>
</comment>
<reference evidence="2 3" key="1">
    <citation type="submission" date="2021-02" db="EMBL/GenBank/DDBJ databases">
        <authorList>
            <person name="Lee D.-H."/>
        </authorList>
    </citation>
    <scope>NUCLEOTIDE SEQUENCE [LARGE SCALE GENOMIC DNA]</scope>
    <source>
        <strain evidence="2 3">MMS20-R2-29</strain>
    </source>
</reference>
<dbReference type="Gene3D" id="3.40.50.10140">
    <property type="entry name" value="Toll/interleukin-1 receptor homology (TIR) domain"/>
    <property type="match status" value="1"/>
</dbReference>
<feature type="region of interest" description="Disordered" evidence="1">
    <location>
        <begin position="184"/>
        <end position="207"/>
    </location>
</feature>
<dbReference type="RefSeq" id="WP_204961502.1">
    <property type="nucleotide sequence ID" value="NZ_JAFEUO010000009.1"/>
</dbReference>
<organism evidence="2 3">
    <name type="scientific">Micromonospora humidisoli</name>
    <dbReference type="NCBI Taxonomy" id="2807622"/>
    <lineage>
        <taxon>Bacteria</taxon>
        <taxon>Bacillati</taxon>
        <taxon>Actinomycetota</taxon>
        <taxon>Actinomycetes</taxon>
        <taxon>Micromonosporales</taxon>
        <taxon>Micromonosporaceae</taxon>
        <taxon>Micromonospora</taxon>
    </lineage>
</organism>
<evidence type="ECO:0000313" key="2">
    <source>
        <dbReference type="EMBL" id="MBM7086316.1"/>
    </source>
</evidence>
<feature type="compositionally biased region" description="Pro residues" evidence="1">
    <location>
        <begin position="371"/>
        <end position="380"/>
    </location>
</feature>
<accession>A0ABS2JIG8</accession>
<dbReference type="InterPro" id="IPR047603">
    <property type="entry name" value="FxsC_N"/>
</dbReference>
<protein>
    <submittedName>
        <fullName evidence="2">Toll/interleukin-1 receptor domain-containing protein</fullName>
    </submittedName>
</protein>
<dbReference type="NCBIfam" id="NF040588">
    <property type="entry name" value="FxsC_Nterm"/>
    <property type="match status" value="1"/>
</dbReference>
<sequence length="396" mass="44395">MNHDRPLPAGTRYFFLSYVPPPTHNERTPGDHWVRRFYHDLNLAIDGQPGVRLRRRGFAAFTVRPPEDRAEQRRLALAEAEVFVPLYSPDYLNRDDTRREREWFRQRLQRAGRPTDGDNILPVLWTPSPAAVHAPDQARALAMGTDVDAYVADGMSALCRLQTHQKAYQELLGRLARHIVDTAERTPLQPAEPPSGRTDVPSSPTSEVPFRSVVIAPDQPSSPGRLNGRFHTHADRWRPFPGQRPVVDDVTDAAQRLRLPIDVRDFVPDTDLFRDCPGVIMIDPLVVETDDGAEAVRAAVDCLRNWVGVVVIVDASVPNHRTHATALLDRTVAMIPAPARPLAVTTHAEWQAGILGLVDRMRRRYLDARPAYPPPGPPISKPRLSEHPLPDEGMDT</sequence>
<dbReference type="EMBL" id="JAFEUO010000009">
    <property type="protein sequence ID" value="MBM7086316.1"/>
    <property type="molecule type" value="Genomic_DNA"/>
</dbReference>
<gene>
    <name evidence="2" type="ORF">JQN84_27690</name>
</gene>
<feature type="region of interest" description="Disordered" evidence="1">
    <location>
        <begin position="369"/>
        <end position="396"/>
    </location>
</feature>
<proteinExistence type="predicted"/>
<name>A0ABS2JIG8_9ACTN</name>
<dbReference type="InterPro" id="IPR035897">
    <property type="entry name" value="Toll_tir_struct_dom_sf"/>
</dbReference>
<dbReference type="Proteomes" id="UP000809587">
    <property type="component" value="Unassembled WGS sequence"/>
</dbReference>
<evidence type="ECO:0000313" key="3">
    <source>
        <dbReference type="Proteomes" id="UP000809587"/>
    </source>
</evidence>
<keyword evidence="2" id="KW-0675">Receptor</keyword>
<evidence type="ECO:0000256" key="1">
    <source>
        <dbReference type="SAM" id="MobiDB-lite"/>
    </source>
</evidence>